<dbReference type="Gene3D" id="2.30.30.140">
    <property type="match status" value="1"/>
</dbReference>
<feature type="region of interest" description="Disordered" evidence="1">
    <location>
        <begin position="146"/>
        <end position="183"/>
    </location>
</feature>
<dbReference type="InterPro" id="IPR051232">
    <property type="entry name" value="ARID/SWI1_ChromRemod"/>
</dbReference>
<dbReference type="Proteomes" id="UP001158576">
    <property type="component" value="Chromosome 1"/>
</dbReference>
<accession>A0ABN7SWX2</accession>
<organism evidence="3 4">
    <name type="scientific">Oikopleura dioica</name>
    <name type="common">Tunicate</name>
    <dbReference type="NCBI Taxonomy" id="34765"/>
    <lineage>
        <taxon>Eukaryota</taxon>
        <taxon>Metazoa</taxon>
        <taxon>Chordata</taxon>
        <taxon>Tunicata</taxon>
        <taxon>Appendicularia</taxon>
        <taxon>Copelata</taxon>
        <taxon>Oikopleuridae</taxon>
        <taxon>Oikopleura</taxon>
    </lineage>
</organism>
<keyword evidence="4" id="KW-1185">Reference proteome</keyword>
<sequence length="377" mass="42449">MISEPDTRLLQAGLEVSAKFKGAFCEARIKSVDAEFRLKLRMEDGKVLQTSDRHVTGEARLGAKVEYKGRKGVVLKLKDVSVYTVVFDDMDEKTMKRSSLRIKGTRHFDESVTLDSLPLNDPEHFGDKVTSNELLSSMISANSSFIEDDESIQSPTEKDAREEDSEYSAESHSEKNDQPTINESNAELETKLQIIESLDSIPEDAGRRFLQLMTRQPNGVSTLIAIRSTLLKAKLNLSLSSALTDTITANLDSGLQVQLEIIGAENYSDFRELVASLDTELLPKFSDSLPKLLFKYLYADRGNENSALCPVCNFHVRNGAELWRLNFGANTALYGMAESLSMMVNYRYYTDKMWQNSYDYQVQKIIPISDAVRKTFL</sequence>
<gene>
    <name evidence="3" type="ORF">OKIOD_LOCUS11025</name>
</gene>
<dbReference type="PANTHER" id="PTHR13964:SF27">
    <property type="entry name" value="HAT-TRICK, ISOFORM D"/>
    <property type="match status" value="1"/>
</dbReference>
<evidence type="ECO:0000313" key="3">
    <source>
        <dbReference type="EMBL" id="CAG5105583.1"/>
    </source>
</evidence>
<dbReference type="Pfam" id="PF05292">
    <property type="entry name" value="MCD"/>
    <property type="match status" value="1"/>
</dbReference>
<dbReference type="InterPro" id="IPR042303">
    <property type="entry name" value="Malonyl_CoA_deC_C_sf"/>
</dbReference>
<evidence type="ECO:0000313" key="4">
    <source>
        <dbReference type="Proteomes" id="UP001158576"/>
    </source>
</evidence>
<evidence type="ECO:0000256" key="1">
    <source>
        <dbReference type="SAM" id="MobiDB-lite"/>
    </source>
</evidence>
<dbReference type="PANTHER" id="PTHR13964">
    <property type="entry name" value="RBP-RELATED"/>
    <property type="match status" value="1"/>
</dbReference>
<evidence type="ECO:0000259" key="2">
    <source>
        <dbReference type="Pfam" id="PF05292"/>
    </source>
</evidence>
<name>A0ABN7SWX2_OIKDI</name>
<dbReference type="EMBL" id="OU015566">
    <property type="protein sequence ID" value="CAG5105583.1"/>
    <property type="molecule type" value="Genomic_DNA"/>
</dbReference>
<proteinExistence type="predicted"/>
<reference evidence="3 4" key="1">
    <citation type="submission" date="2021-04" db="EMBL/GenBank/DDBJ databases">
        <authorList>
            <person name="Bliznina A."/>
        </authorList>
    </citation>
    <scope>NUCLEOTIDE SEQUENCE [LARGE SCALE GENOMIC DNA]</scope>
</reference>
<feature type="domain" description="Malonyl-CoA decarboxylase C-terminal" evidence="2">
    <location>
        <begin position="278"/>
        <end position="348"/>
    </location>
</feature>
<dbReference type="Gene3D" id="3.40.630.150">
    <property type="entry name" value="Malonyl-CoA decarboxylase, catalytic domain"/>
    <property type="match status" value="1"/>
</dbReference>
<protein>
    <submittedName>
        <fullName evidence="3">Oidioi.mRNA.OKI2018_I69.chr1.g2260.t1.cds</fullName>
    </submittedName>
</protein>
<dbReference type="InterPro" id="IPR007956">
    <property type="entry name" value="Malonyl_CoA_deC_C"/>
</dbReference>